<dbReference type="InterPro" id="IPR002500">
    <property type="entry name" value="PAPS_reduct_dom"/>
</dbReference>
<name>A0A1T4NMF4_9FUSO</name>
<dbReference type="GO" id="GO:0046872">
    <property type="term" value="F:metal ion binding"/>
    <property type="evidence" value="ECO:0007669"/>
    <property type="project" value="UniProtKB-KW"/>
</dbReference>
<dbReference type="Proteomes" id="UP000191153">
    <property type="component" value="Unassembled WGS sequence"/>
</dbReference>
<dbReference type="STRING" id="180163.SAMN02745174_01585"/>
<dbReference type="PROSITE" id="PS00198">
    <property type="entry name" value="4FE4S_FER_1"/>
    <property type="match status" value="1"/>
</dbReference>
<evidence type="ECO:0000256" key="2">
    <source>
        <dbReference type="ARBA" id="ARBA00023004"/>
    </source>
</evidence>
<reference evidence="5 6" key="1">
    <citation type="submission" date="2017-02" db="EMBL/GenBank/DDBJ databases">
        <authorList>
            <person name="Peterson S.W."/>
        </authorList>
    </citation>
    <scope>NUCLEOTIDE SEQUENCE [LARGE SCALE GENOMIC DNA]</scope>
    <source>
        <strain evidence="5 6">ATCC 700028</strain>
    </source>
</reference>
<gene>
    <name evidence="5" type="ORF">SAMN02745174_01585</name>
</gene>
<dbReference type="InterPro" id="IPR017900">
    <property type="entry name" value="4Fe4S_Fe_S_CS"/>
</dbReference>
<dbReference type="Gene3D" id="3.40.50.620">
    <property type="entry name" value="HUPs"/>
    <property type="match status" value="1"/>
</dbReference>
<dbReference type="OrthoDB" id="9774475at2"/>
<dbReference type="PROSITE" id="PS51379">
    <property type="entry name" value="4FE4S_FER_2"/>
    <property type="match status" value="1"/>
</dbReference>
<evidence type="ECO:0000313" key="6">
    <source>
        <dbReference type="Proteomes" id="UP000191153"/>
    </source>
</evidence>
<protein>
    <submittedName>
        <fullName evidence="5">Phosphoadenosine phosphosulfate reductase</fullName>
    </submittedName>
</protein>
<dbReference type="RefSeq" id="WP_078694071.1">
    <property type="nucleotide sequence ID" value="NZ_FUWX01000011.1"/>
</dbReference>
<dbReference type="PANTHER" id="PTHR43196:SF2">
    <property type="entry name" value="PHOSPHOADENOSINE PHOSPHOSULFATE REDUCTASE"/>
    <property type="match status" value="1"/>
</dbReference>
<dbReference type="Gene3D" id="3.30.70.20">
    <property type="match status" value="1"/>
</dbReference>
<sequence>MTSENIKIFWDSFHNIPLILDEIKDDLYIKQNNLKEISRDFRPVFLEEKWLLLNLFPDKFDESLLSKSVWATKHNKYIIDGNLSSINPTKRGREIENIEAFRNKIFSFTPTKELLFLEKSLIDKFISCNRDRYDYLLKCEGKDEDGEFIGAYNFINEVAHKYKDRLTLVSFSGGKDSTVVSHLVRKALNNPSILHIYGDTTLELPKSYEYVEMFKEENPFTPFFEERNEENNFFQMCDEIGPPSRVKSWCCSIFKTGPMGTTLANFDENILTFLGVRRLESASRSKYSKVGQSPKILKQKVACPVIDWLDIDIWLYIFTENLSFNQSYRQGFARVGCWVCPHNGNWSQFLSSIYNSKEYDKWYSFLIDFAKRIGKEDYEDYVKDGKWKARQGGSGLEKSYTNILEGKECINEKNSKNYILNKNINNDFFQLFKPFGSLNILEKKGLYEIFILDKTKNPIFKVLTRENSNEVKVTIIDSKDKYIFNKIEKQFNKFNSCLYCQGCNSACPTGAINVSNKTYIIDETKCVNCLKCIDKFDSGCLIASALKIKKES</sequence>
<keyword evidence="3" id="KW-0411">Iron-sulfur</keyword>
<dbReference type="SUPFAM" id="SSF54862">
    <property type="entry name" value="4Fe-4S ferredoxins"/>
    <property type="match status" value="1"/>
</dbReference>
<dbReference type="GO" id="GO:0051536">
    <property type="term" value="F:iron-sulfur cluster binding"/>
    <property type="evidence" value="ECO:0007669"/>
    <property type="project" value="UniProtKB-KW"/>
</dbReference>
<keyword evidence="6" id="KW-1185">Reference proteome</keyword>
<accession>A0A1T4NMF4</accession>
<dbReference type="InterPro" id="IPR014729">
    <property type="entry name" value="Rossmann-like_a/b/a_fold"/>
</dbReference>
<evidence type="ECO:0000313" key="5">
    <source>
        <dbReference type="EMBL" id="SJZ80285.1"/>
    </source>
</evidence>
<dbReference type="SUPFAM" id="SSF52402">
    <property type="entry name" value="Adenine nucleotide alpha hydrolases-like"/>
    <property type="match status" value="1"/>
</dbReference>
<dbReference type="InterPro" id="IPR017896">
    <property type="entry name" value="4Fe4S_Fe-S-bd"/>
</dbReference>
<dbReference type="AlphaFoldDB" id="A0A1T4NMF4"/>
<dbReference type="EMBL" id="FUWX01000011">
    <property type="protein sequence ID" value="SJZ80285.1"/>
    <property type="molecule type" value="Genomic_DNA"/>
</dbReference>
<dbReference type="Pfam" id="PF01507">
    <property type="entry name" value="PAPS_reduct"/>
    <property type="match status" value="1"/>
</dbReference>
<dbReference type="InterPro" id="IPR050128">
    <property type="entry name" value="Sulfate_adenylyltrnsfr_sub2"/>
</dbReference>
<keyword evidence="1" id="KW-0479">Metal-binding</keyword>
<organism evidence="5 6">
    <name type="scientific">Cetobacterium ceti</name>
    <dbReference type="NCBI Taxonomy" id="180163"/>
    <lineage>
        <taxon>Bacteria</taxon>
        <taxon>Fusobacteriati</taxon>
        <taxon>Fusobacteriota</taxon>
        <taxon>Fusobacteriia</taxon>
        <taxon>Fusobacteriales</taxon>
        <taxon>Fusobacteriaceae</taxon>
        <taxon>Cetobacterium</taxon>
    </lineage>
</organism>
<evidence type="ECO:0000256" key="3">
    <source>
        <dbReference type="ARBA" id="ARBA00023014"/>
    </source>
</evidence>
<dbReference type="GO" id="GO:0003824">
    <property type="term" value="F:catalytic activity"/>
    <property type="evidence" value="ECO:0007669"/>
    <property type="project" value="InterPro"/>
</dbReference>
<keyword evidence="2" id="KW-0408">Iron</keyword>
<feature type="domain" description="4Fe-4S ferredoxin-type" evidence="4">
    <location>
        <begin position="487"/>
        <end position="517"/>
    </location>
</feature>
<evidence type="ECO:0000259" key="4">
    <source>
        <dbReference type="PROSITE" id="PS51379"/>
    </source>
</evidence>
<evidence type="ECO:0000256" key="1">
    <source>
        <dbReference type="ARBA" id="ARBA00022723"/>
    </source>
</evidence>
<proteinExistence type="predicted"/>
<dbReference type="PANTHER" id="PTHR43196">
    <property type="entry name" value="SULFATE ADENYLYLTRANSFERASE SUBUNIT 2"/>
    <property type="match status" value="1"/>
</dbReference>